<sequence length="56" mass="6464">KTKIQEEFRKHLGLIIDKPKPGYGSTNDENTARRFFEDSSISAEITGVHEDLIKRF</sequence>
<protein>
    <submittedName>
        <fullName evidence="1">Uncharacterized protein</fullName>
    </submittedName>
</protein>
<keyword evidence="2" id="KW-1185">Reference proteome</keyword>
<dbReference type="AlphaFoldDB" id="E2C5Y9"/>
<name>E2C5Y9_HARSA</name>
<proteinExistence type="predicted"/>
<dbReference type="InParanoid" id="E2C5Y9"/>
<accession>E2C5Y9</accession>
<feature type="non-terminal residue" evidence="1">
    <location>
        <position position="56"/>
    </location>
</feature>
<evidence type="ECO:0000313" key="1">
    <source>
        <dbReference type="EMBL" id="EFN76641.1"/>
    </source>
</evidence>
<reference evidence="1 2" key="1">
    <citation type="journal article" date="2010" name="Science">
        <title>Genomic comparison of the ants Camponotus floridanus and Harpegnathos saltator.</title>
        <authorList>
            <person name="Bonasio R."/>
            <person name="Zhang G."/>
            <person name="Ye C."/>
            <person name="Mutti N.S."/>
            <person name="Fang X."/>
            <person name="Qin N."/>
            <person name="Donahue G."/>
            <person name="Yang P."/>
            <person name="Li Q."/>
            <person name="Li C."/>
            <person name="Zhang P."/>
            <person name="Huang Z."/>
            <person name="Berger S.L."/>
            <person name="Reinberg D."/>
            <person name="Wang J."/>
            <person name="Liebig J."/>
        </authorList>
    </citation>
    <scope>NUCLEOTIDE SEQUENCE [LARGE SCALE GENOMIC DNA]</scope>
    <source>
        <strain evidence="1 2">R22 G/1</strain>
    </source>
</reference>
<feature type="non-terminal residue" evidence="1">
    <location>
        <position position="1"/>
    </location>
</feature>
<evidence type="ECO:0000313" key="2">
    <source>
        <dbReference type="Proteomes" id="UP000008237"/>
    </source>
</evidence>
<dbReference type="EMBL" id="GL452877">
    <property type="protein sequence ID" value="EFN76641.1"/>
    <property type="molecule type" value="Genomic_DNA"/>
</dbReference>
<organism evidence="2">
    <name type="scientific">Harpegnathos saltator</name>
    <name type="common">Jerdon's jumping ant</name>
    <dbReference type="NCBI Taxonomy" id="610380"/>
    <lineage>
        <taxon>Eukaryota</taxon>
        <taxon>Metazoa</taxon>
        <taxon>Ecdysozoa</taxon>
        <taxon>Arthropoda</taxon>
        <taxon>Hexapoda</taxon>
        <taxon>Insecta</taxon>
        <taxon>Pterygota</taxon>
        <taxon>Neoptera</taxon>
        <taxon>Endopterygota</taxon>
        <taxon>Hymenoptera</taxon>
        <taxon>Apocrita</taxon>
        <taxon>Aculeata</taxon>
        <taxon>Formicoidea</taxon>
        <taxon>Formicidae</taxon>
        <taxon>Ponerinae</taxon>
        <taxon>Ponerini</taxon>
        <taxon>Harpegnathos</taxon>
    </lineage>
</organism>
<dbReference type="Proteomes" id="UP000008237">
    <property type="component" value="Unassembled WGS sequence"/>
</dbReference>
<gene>
    <name evidence="1" type="ORF">EAI_08356</name>
</gene>